<feature type="region of interest" description="Disordered" evidence="1">
    <location>
        <begin position="1"/>
        <end position="30"/>
    </location>
</feature>
<sequence length="58" mass="6720">MGRLQKGVTGDAVRQRLRVPHHARHEHRSASSEGQVRCFILCWPLTTLQRTKQEEETP</sequence>
<evidence type="ECO:0000313" key="2">
    <source>
        <dbReference type="EMBL" id="KAK8767703.1"/>
    </source>
</evidence>
<name>A0AAQ4DZ13_AMBAM</name>
<feature type="non-terminal residue" evidence="2">
    <location>
        <position position="58"/>
    </location>
</feature>
<comment type="caution">
    <text evidence="2">The sequence shown here is derived from an EMBL/GenBank/DDBJ whole genome shotgun (WGS) entry which is preliminary data.</text>
</comment>
<keyword evidence="3" id="KW-1185">Reference proteome</keyword>
<dbReference type="Proteomes" id="UP001321473">
    <property type="component" value="Unassembled WGS sequence"/>
</dbReference>
<dbReference type="EMBL" id="JARKHS020025105">
    <property type="protein sequence ID" value="KAK8767703.1"/>
    <property type="molecule type" value="Genomic_DNA"/>
</dbReference>
<accession>A0AAQ4DZ13</accession>
<protein>
    <submittedName>
        <fullName evidence="2">Uncharacterized protein</fullName>
    </submittedName>
</protein>
<proteinExistence type="predicted"/>
<feature type="compositionally biased region" description="Basic residues" evidence="1">
    <location>
        <begin position="15"/>
        <end position="27"/>
    </location>
</feature>
<dbReference type="AlphaFoldDB" id="A0AAQ4DZ13"/>
<evidence type="ECO:0000256" key="1">
    <source>
        <dbReference type="SAM" id="MobiDB-lite"/>
    </source>
</evidence>
<gene>
    <name evidence="2" type="ORF">V5799_005512</name>
</gene>
<evidence type="ECO:0000313" key="3">
    <source>
        <dbReference type="Proteomes" id="UP001321473"/>
    </source>
</evidence>
<organism evidence="2 3">
    <name type="scientific">Amblyomma americanum</name>
    <name type="common">Lone star tick</name>
    <dbReference type="NCBI Taxonomy" id="6943"/>
    <lineage>
        <taxon>Eukaryota</taxon>
        <taxon>Metazoa</taxon>
        <taxon>Ecdysozoa</taxon>
        <taxon>Arthropoda</taxon>
        <taxon>Chelicerata</taxon>
        <taxon>Arachnida</taxon>
        <taxon>Acari</taxon>
        <taxon>Parasitiformes</taxon>
        <taxon>Ixodida</taxon>
        <taxon>Ixodoidea</taxon>
        <taxon>Ixodidae</taxon>
        <taxon>Amblyomminae</taxon>
        <taxon>Amblyomma</taxon>
    </lineage>
</organism>
<reference evidence="2 3" key="1">
    <citation type="journal article" date="2023" name="Arcadia Sci">
        <title>De novo assembly of a long-read Amblyomma americanum tick genome.</title>
        <authorList>
            <person name="Chou S."/>
            <person name="Poskanzer K.E."/>
            <person name="Rollins M."/>
            <person name="Thuy-Boun P.S."/>
        </authorList>
    </citation>
    <scope>NUCLEOTIDE SEQUENCE [LARGE SCALE GENOMIC DNA]</scope>
    <source>
        <strain evidence="2">F_SG_1</strain>
        <tissue evidence="2">Salivary glands</tissue>
    </source>
</reference>